<dbReference type="EMBL" id="JAEPRB010000525">
    <property type="protein sequence ID" value="KAG2215383.1"/>
    <property type="molecule type" value="Genomic_DNA"/>
</dbReference>
<dbReference type="GO" id="GO:0000027">
    <property type="term" value="P:ribosomal large subunit assembly"/>
    <property type="evidence" value="ECO:0007669"/>
    <property type="project" value="InterPro"/>
</dbReference>
<accession>A0A8H7RT97</accession>
<dbReference type="InterPro" id="IPR039770">
    <property type="entry name" value="Rpf2"/>
</dbReference>
<name>A0A8H7RT97_9FUNG</name>
<dbReference type="OrthoDB" id="407658at2759"/>
<dbReference type="Proteomes" id="UP000646827">
    <property type="component" value="Unassembled WGS sequence"/>
</dbReference>
<evidence type="ECO:0000256" key="2">
    <source>
        <dbReference type="ARBA" id="ARBA00010782"/>
    </source>
</evidence>
<evidence type="ECO:0000256" key="4">
    <source>
        <dbReference type="PROSITE-ProRule" id="PRU00708"/>
    </source>
</evidence>
<dbReference type="PROSITE" id="PS51375">
    <property type="entry name" value="PPR"/>
    <property type="match status" value="3"/>
</dbReference>
<dbReference type="GO" id="GO:0000463">
    <property type="term" value="P:maturation of LSU-rRNA from tricistronic rRNA transcript (SSU-rRNA, 5.8S rRNA, LSU-rRNA)"/>
    <property type="evidence" value="ECO:0007669"/>
    <property type="project" value="TreeGrafter"/>
</dbReference>
<feature type="repeat" description="PPR" evidence="4">
    <location>
        <begin position="434"/>
        <end position="468"/>
    </location>
</feature>
<feature type="repeat" description="PPR" evidence="4">
    <location>
        <begin position="397"/>
        <end position="433"/>
    </location>
</feature>
<feature type="repeat" description="PPR" evidence="4">
    <location>
        <begin position="362"/>
        <end position="396"/>
    </location>
</feature>
<evidence type="ECO:0000256" key="1">
    <source>
        <dbReference type="ARBA" id="ARBA00004604"/>
    </source>
</evidence>
<reference evidence="8 9" key="1">
    <citation type="submission" date="2020-12" db="EMBL/GenBank/DDBJ databases">
        <title>Metabolic potential, ecology and presence of endohyphal bacteria is reflected in genomic diversity of Mucoromycotina.</title>
        <authorList>
            <person name="Muszewska A."/>
            <person name="Okrasinska A."/>
            <person name="Steczkiewicz K."/>
            <person name="Drgas O."/>
            <person name="Orlowska M."/>
            <person name="Perlinska-Lenart U."/>
            <person name="Aleksandrzak-Piekarczyk T."/>
            <person name="Szatraj K."/>
            <person name="Zielenkiewicz U."/>
            <person name="Pilsyk S."/>
            <person name="Malc E."/>
            <person name="Mieczkowski P."/>
            <person name="Kruszewska J.S."/>
            <person name="Biernat P."/>
            <person name="Pawlowska J."/>
        </authorList>
    </citation>
    <scope>NUCLEOTIDE SEQUENCE [LARGE SCALE GENOMIC DNA]</scope>
    <source>
        <strain evidence="8 9">CBS 142.35</strain>
    </source>
</reference>
<dbReference type="InterPro" id="IPR011990">
    <property type="entry name" value="TPR-like_helical_dom_sf"/>
</dbReference>
<dbReference type="Pfam" id="PF04427">
    <property type="entry name" value="Brix"/>
    <property type="match status" value="1"/>
</dbReference>
<dbReference type="NCBIfam" id="TIGR00756">
    <property type="entry name" value="PPR"/>
    <property type="match status" value="4"/>
</dbReference>
<gene>
    <name evidence="8" type="ORF">INT45_010726</name>
</gene>
<sequence>MQRRCCSTLRTIHTQLQKNNLKQTGFSYARVPFRYQQCHVLLSQQQQQQWYSVVTRPTMEGTTTTTPVPETTEKQHKVTLDFNKKNIDDIWADYTERVNQNQLITDSDFIILCGRIKKETGTHLPQESIRRIQSILREIHKRHLSQDTFVRGCNMLIHLFITHGDMKSAKLVVDGMMRSEYHPDPVTVKTIVGGMKDNNQLSDIHDFYQHLQERNMWPETTEVYRSLIWIFANREDLEGARHYFAHYLRKKNIKCEDEKNMDCVYNSMIQLYGAVHQPEGAFTVYQQMMKRANPLPTTATYHILLGVLHEFGMQDHMDKVYLDLKQAGSQGHVDVNGSHLTAMGWNPKKVLKEMNALNIPCNLRDYNTFISSYVKKNQFQEALDIFNKMVEAGVEPDVYSYSIILDTLVKDQEQSPEAAFDFYESIKEQGLKPDVVIYTSLISACARTENMDKAMSLLKEMEGFGLQPNIYTFNATFSLLSRKRQLTLPDDMEHVDLLWDKMKELKIKPDTRSYNMHFALLARMIQPTIIKEQEEEGIELEGAALWRNNGKISAPVQKMLQLYRNMRRHCRPDFASHTIMINTLLSSGHVRQAMQVYDDAKMSRIKLPVSVYNEMMGALEKAKQISQMMTIWHDMKTAKVLPDSRTYTLALDACEQLGLVKSFETIRTQRKMDLDRLMELDKKQMERMEIAHHNNKSIKAKNARTKRFLKNRDAKVVENPKTALIVKGSTTSQIINDALKDIYSLKRANGILFSKKNELKPFEDESKLEFFSRKNDASLIVVGSHSKKRPHNLTFIRMFEHQVLDMYELGVENLTPLSEIKGPKCSLGIKPVMVFNGDKFDSDDTFKSLKNYFLDFFNGELVDGVDLAGLEYVMSFTASPKEEDPRIMVRSYLIQMKKSGSKTPRVELEEMGPMMDLVVRRKELPKSDIWKKACKVPKELKGKKEKNKERDDMGDQYGRIHLGKQQFDKIQTRKMKGLKRRRDDDNEETESGEQQQEVENKDEPMTEEA</sequence>
<dbReference type="Pfam" id="PF13041">
    <property type="entry name" value="PPR_2"/>
    <property type="match status" value="3"/>
</dbReference>
<protein>
    <recommendedName>
        <fullName evidence="5">Ribosome production factor 2 homolog</fullName>
    </recommendedName>
    <alternativeName>
        <fullName evidence="5">Ribosome biogenesis protein RPF2 homolog</fullName>
    </alternativeName>
</protein>
<dbReference type="SMART" id="SM00879">
    <property type="entry name" value="Brix"/>
    <property type="match status" value="1"/>
</dbReference>
<dbReference type="PROSITE" id="PS50833">
    <property type="entry name" value="BRIX"/>
    <property type="match status" value="1"/>
</dbReference>
<comment type="subcellular location">
    <subcellularLocation>
        <location evidence="1 5">Nucleus</location>
        <location evidence="1 5">Nucleolus</location>
    </subcellularLocation>
</comment>
<feature type="region of interest" description="Disordered" evidence="6">
    <location>
        <begin position="941"/>
        <end position="1009"/>
    </location>
</feature>
<evidence type="ECO:0000256" key="6">
    <source>
        <dbReference type="SAM" id="MobiDB-lite"/>
    </source>
</evidence>
<feature type="compositionally biased region" description="Basic and acidic residues" evidence="6">
    <location>
        <begin position="941"/>
        <end position="953"/>
    </location>
</feature>
<evidence type="ECO:0000256" key="5">
    <source>
        <dbReference type="RuleBase" id="RU367086"/>
    </source>
</evidence>
<dbReference type="Pfam" id="PF01535">
    <property type="entry name" value="PPR"/>
    <property type="match status" value="1"/>
</dbReference>
<feature type="domain" description="Brix" evidence="7">
    <location>
        <begin position="721"/>
        <end position="928"/>
    </location>
</feature>
<dbReference type="InterPro" id="IPR002885">
    <property type="entry name" value="PPR_rpt"/>
</dbReference>
<dbReference type="GO" id="GO:0019843">
    <property type="term" value="F:rRNA binding"/>
    <property type="evidence" value="ECO:0007669"/>
    <property type="project" value="UniProtKB-UniRule"/>
</dbReference>
<evidence type="ECO:0000313" key="9">
    <source>
        <dbReference type="Proteomes" id="UP000646827"/>
    </source>
</evidence>
<evidence type="ECO:0000256" key="3">
    <source>
        <dbReference type="ARBA" id="ARBA00023242"/>
    </source>
</evidence>
<organism evidence="8 9">
    <name type="scientific">Circinella minor</name>
    <dbReference type="NCBI Taxonomy" id="1195481"/>
    <lineage>
        <taxon>Eukaryota</taxon>
        <taxon>Fungi</taxon>
        <taxon>Fungi incertae sedis</taxon>
        <taxon>Mucoromycota</taxon>
        <taxon>Mucoromycotina</taxon>
        <taxon>Mucoromycetes</taxon>
        <taxon>Mucorales</taxon>
        <taxon>Lichtheimiaceae</taxon>
        <taxon>Circinella</taxon>
    </lineage>
</organism>
<dbReference type="GO" id="GO:0005730">
    <property type="term" value="C:nucleolus"/>
    <property type="evidence" value="ECO:0007669"/>
    <property type="project" value="UniProtKB-SubCell"/>
</dbReference>
<comment type="similarity">
    <text evidence="2 5">Belongs to the RPF2 family.</text>
</comment>
<comment type="caution">
    <text evidence="8">The sequence shown here is derived from an EMBL/GenBank/DDBJ whole genome shotgun (WGS) entry which is preliminary data.</text>
</comment>
<keyword evidence="9" id="KW-1185">Reference proteome</keyword>
<feature type="compositionally biased region" description="Basic and acidic residues" evidence="6">
    <location>
        <begin position="998"/>
        <end position="1009"/>
    </location>
</feature>
<evidence type="ECO:0000259" key="7">
    <source>
        <dbReference type="PROSITE" id="PS50833"/>
    </source>
</evidence>
<dbReference type="AlphaFoldDB" id="A0A8H7RT97"/>
<dbReference type="Gene3D" id="1.25.40.10">
    <property type="entry name" value="Tetratricopeptide repeat domain"/>
    <property type="match status" value="5"/>
</dbReference>
<dbReference type="PANTHER" id="PTHR12728">
    <property type="entry name" value="BRIX DOMAIN CONTAINING PROTEIN"/>
    <property type="match status" value="1"/>
</dbReference>
<dbReference type="PANTHER" id="PTHR12728:SF0">
    <property type="entry name" value="RIBOSOME PRODUCTION FACTOR 2 HOMOLOG"/>
    <property type="match status" value="1"/>
</dbReference>
<proteinExistence type="inferred from homology"/>
<dbReference type="InterPro" id="IPR007109">
    <property type="entry name" value="Brix"/>
</dbReference>
<evidence type="ECO:0000313" key="8">
    <source>
        <dbReference type="EMBL" id="KAG2215383.1"/>
    </source>
</evidence>
<keyword evidence="3 5" id="KW-0539">Nucleus</keyword>